<keyword evidence="3 10" id="KW-0547">Nucleotide-binding</keyword>
<dbReference type="GO" id="GO:0051015">
    <property type="term" value="F:actin filament binding"/>
    <property type="evidence" value="ECO:0007669"/>
    <property type="project" value="TreeGrafter"/>
</dbReference>
<dbReference type="SUPFAM" id="SSF52540">
    <property type="entry name" value="P-loop containing nucleoside triphosphate hydrolases"/>
    <property type="match status" value="1"/>
</dbReference>
<dbReference type="PRINTS" id="PR00193">
    <property type="entry name" value="MYOSINHEAVY"/>
</dbReference>
<dbReference type="STRING" id="9541.ENSMFAP00000030259"/>
<keyword evidence="4 10" id="KW-0067">ATP-binding</keyword>
<dbReference type="GO" id="GO:0005737">
    <property type="term" value="C:cytoplasm"/>
    <property type="evidence" value="ECO:0007669"/>
    <property type="project" value="TreeGrafter"/>
</dbReference>
<dbReference type="InterPro" id="IPR010926">
    <property type="entry name" value="Myosin_TH1"/>
</dbReference>
<dbReference type="InterPro" id="IPR036072">
    <property type="entry name" value="MYSc_Myo1"/>
</dbReference>
<sequence length="1210" mass="136531">MEDEEGPECGKPDFVLLDQVTMEDFMRNLQLRFEKGRIYTYIGEVLVSVNPYQELPLYGPEAIARYQGRELYERPPHLYAVANATYKAMKHRSRDTCIVISGESGAGKTEASKHIMQYIAAVTNPSQRAEVERVKDVLLKSTCVLEAFGNARTNRNHNSSRFGKYMDINFDFKGDPIGGHIHSYLLEKSRVLKQHVGERNFHAFYQLLRGSEDKQLHKLHLERNPAVYNFTRQGAGLNMIVHSALDSDEQSHQAVTEAMRVIGFSPEEVESVHRILAAILHLGNIEFVETEESGLQKEGLAVAEETLVDHVAELTATPRDLVLRSLLARTVASGGRELIEKGHTAAEASYARDACAKAVYQRLFEWVVNRINSVMEPRGRDPRRDGKDTVIGVLDIYGFEVFPVNSFEQFCINYCNEKLQQLFIRLILKQEQEEYEREGIAWQSVEYFNNATIVDLVERPHRGILAVLDEACSSAGTITDRIFLQTLDTHHRHHLHYTSRQLCPTDKTMEFGRDFRIKHYAGDVTYSVEGFIDKNRDFLFQDFKRLLYNSTDPTLRAMWPDGQQDITEVTKRPLTAGTLFKNSMVALVENLASKEPFYVRCIKPNEDKVAGKLDENHCRHQVAYLGLLENVRVRRAGFASRQPYSRFLLRYKMTCEYTWPNHLLGSDRAAVSALLEQHGLQGDVAFGHSKLFIRSPRTLVTLEQSRARLIPIIVLLLQKAWRGTLARWRCRRLRAIYTIMRWFRRHKVRAHLAELQRRFQAARQPPLYGRDLVWPLPPAVLQPFQDTCQALFCRWRARQLVKNIPPSDMAQIKAKVAAMGALQGLRQDWGCRRAWARDYLSSATDNPTASSLFAQRLKTLRDKDGFRAVLFSSHIRKVNRFYKIRNRALLLTDRHLYKLDPDRQYRVMRTVPLEAVTGLSVTSGGDQLVVARSPGRTGRCLHCSRPAAGQPHWGAGGCAGRTLPGVSAGRRWRHGSAPRPPLTSPPTREGRPGGSRLRLHPAEPAGPGASPVEPRPEQPEPDFRCPRHLHPTLAQLSPHPPGPRQRIVRPPAANKPSESTRLLASRLTRGLRPPPSVRSTSAPLTRWGPDYRRPGAPTGDRSPSSRSKRSPEEAVPLCPSLPRPRSGPLFLSTGLLALFLPGHWGRLRVHLQAGLGSTPGDRAAPRAVTGCAAEPPPWPRADAIPASSCPCPCPCWKWMSEALGPTSGAW</sequence>
<dbReference type="Gene3D" id="1.20.5.4820">
    <property type="match status" value="1"/>
</dbReference>
<evidence type="ECO:0000256" key="2">
    <source>
        <dbReference type="ARBA" id="ARBA00008314"/>
    </source>
</evidence>
<dbReference type="GeneTree" id="ENSGT00940000158053"/>
<name>A0A2K5VZN0_MACFA</name>
<proteinExistence type="inferred from homology"/>
<dbReference type="Gene3D" id="3.40.850.10">
    <property type="entry name" value="Kinesin motor domain"/>
    <property type="match status" value="1"/>
</dbReference>
<dbReference type="Gene3D" id="1.10.10.820">
    <property type="match status" value="1"/>
</dbReference>
<dbReference type="InterPro" id="IPR036961">
    <property type="entry name" value="Kinesin_motor_dom_sf"/>
</dbReference>
<dbReference type="AlphaFoldDB" id="A0A2K5VZN0"/>
<reference evidence="14 15" key="1">
    <citation type="submission" date="2013-03" db="EMBL/GenBank/DDBJ databases">
        <authorList>
            <person name="Warren W."/>
            <person name="Wilson R.K."/>
        </authorList>
    </citation>
    <scope>NUCLEOTIDE SEQUENCE</scope>
</reference>
<dbReference type="FunFam" id="1.20.58.530:FF:000004">
    <property type="entry name" value="Unconventional myosin ID"/>
    <property type="match status" value="1"/>
</dbReference>
<evidence type="ECO:0000256" key="10">
    <source>
        <dbReference type="PROSITE-ProRule" id="PRU00782"/>
    </source>
</evidence>
<dbReference type="PANTHER" id="PTHR13140">
    <property type="entry name" value="MYOSIN"/>
    <property type="match status" value="1"/>
</dbReference>
<dbReference type="GO" id="GO:0031256">
    <property type="term" value="C:leading edge membrane"/>
    <property type="evidence" value="ECO:0007669"/>
    <property type="project" value="Ensembl"/>
</dbReference>
<keyword evidence="7 10" id="KW-0505">Motor protein</keyword>
<dbReference type="GO" id="GO:0005516">
    <property type="term" value="F:calmodulin binding"/>
    <property type="evidence" value="ECO:0007669"/>
    <property type="project" value="UniProtKB-KW"/>
</dbReference>
<dbReference type="FunFam" id="1.20.120.720:FF:000009">
    <property type="entry name" value="Unconventional myosin-Id"/>
    <property type="match status" value="1"/>
</dbReference>
<dbReference type="GO" id="GO:0005902">
    <property type="term" value="C:microvillus"/>
    <property type="evidence" value="ECO:0007669"/>
    <property type="project" value="Ensembl"/>
</dbReference>
<dbReference type="GO" id="GO:0005547">
    <property type="term" value="F:phosphatidylinositol-3,4,5-trisphosphate binding"/>
    <property type="evidence" value="ECO:0007669"/>
    <property type="project" value="Ensembl"/>
</dbReference>
<dbReference type="GO" id="GO:0005546">
    <property type="term" value="F:phosphatidylinositol-4,5-bisphosphate binding"/>
    <property type="evidence" value="ECO:0007669"/>
    <property type="project" value="Ensembl"/>
</dbReference>
<dbReference type="SMART" id="SM00242">
    <property type="entry name" value="MYSc"/>
    <property type="match status" value="1"/>
</dbReference>
<dbReference type="GO" id="GO:0001891">
    <property type="term" value="C:phagocytic cup"/>
    <property type="evidence" value="ECO:0007669"/>
    <property type="project" value="Ensembl"/>
</dbReference>
<evidence type="ECO:0000256" key="5">
    <source>
        <dbReference type="ARBA" id="ARBA00022860"/>
    </source>
</evidence>
<dbReference type="FunFam" id="1.10.10.820:FF:000015">
    <property type="entry name" value="Myosin IG"/>
    <property type="match status" value="1"/>
</dbReference>
<keyword evidence="15" id="KW-1185">Reference proteome</keyword>
<evidence type="ECO:0000256" key="8">
    <source>
        <dbReference type="ARBA" id="ARBA00023203"/>
    </source>
</evidence>
<dbReference type="GO" id="GO:0038096">
    <property type="term" value="P:Fc-gamma receptor signaling pathway involved in phagocytosis"/>
    <property type="evidence" value="ECO:0007669"/>
    <property type="project" value="Ensembl"/>
</dbReference>
<dbReference type="GO" id="GO:0030027">
    <property type="term" value="C:lamellipodium"/>
    <property type="evidence" value="ECO:0007669"/>
    <property type="project" value="Ensembl"/>
</dbReference>
<dbReference type="Pfam" id="PF00063">
    <property type="entry name" value="Myosin_head"/>
    <property type="match status" value="1"/>
</dbReference>
<dbReference type="Gene3D" id="1.20.120.720">
    <property type="entry name" value="Myosin VI head, motor domain, U50 subdomain"/>
    <property type="match status" value="1"/>
</dbReference>
<comment type="subcellular location">
    <subcellularLocation>
        <location evidence="1">Cell projection</location>
    </subcellularLocation>
</comment>
<dbReference type="GO" id="GO:0005524">
    <property type="term" value="F:ATP binding"/>
    <property type="evidence" value="ECO:0007669"/>
    <property type="project" value="UniProtKB-UniRule"/>
</dbReference>
<dbReference type="PROSITE" id="PS51757">
    <property type="entry name" value="TH1"/>
    <property type="match status" value="1"/>
</dbReference>
<keyword evidence="6 10" id="KW-0518">Myosin</keyword>
<dbReference type="FunFam" id="1.20.5.4820:FF:000003">
    <property type="entry name" value="Unconventional myosin ID"/>
    <property type="match status" value="1"/>
</dbReference>
<evidence type="ECO:0000256" key="9">
    <source>
        <dbReference type="ARBA" id="ARBA00023273"/>
    </source>
</evidence>
<dbReference type="GO" id="GO:0005654">
    <property type="term" value="C:nucleoplasm"/>
    <property type="evidence" value="ECO:0007669"/>
    <property type="project" value="Ensembl"/>
</dbReference>
<dbReference type="GO" id="GO:0007015">
    <property type="term" value="P:actin filament organization"/>
    <property type="evidence" value="ECO:0007669"/>
    <property type="project" value="TreeGrafter"/>
</dbReference>
<organism evidence="14 15">
    <name type="scientific">Macaca fascicularis</name>
    <name type="common">Crab-eating macaque</name>
    <name type="synonym">Cynomolgus monkey</name>
    <dbReference type="NCBI Taxonomy" id="9541"/>
    <lineage>
        <taxon>Eukaryota</taxon>
        <taxon>Metazoa</taxon>
        <taxon>Chordata</taxon>
        <taxon>Craniata</taxon>
        <taxon>Vertebrata</taxon>
        <taxon>Euteleostomi</taxon>
        <taxon>Mammalia</taxon>
        <taxon>Eutheria</taxon>
        <taxon>Euarchontoglires</taxon>
        <taxon>Primates</taxon>
        <taxon>Haplorrhini</taxon>
        <taxon>Catarrhini</taxon>
        <taxon>Cercopithecidae</taxon>
        <taxon>Cercopithecinae</taxon>
        <taxon>Macaca</taxon>
    </lineage>
</organism>
<feature type="domain" description="Myosin motor" evidence="12">
    <location>
        <begin position="9"/>
        <end position="707"/>
    </location>
</feature>
<dbReference type="VEuPathDB" id="HostDB:ENSMFAG00000042307"/>
<protein>
    <submittedName>
        <fullName evidence="14">Myosin IG</fullName>
    </submittedName>
</protein>
<dbReference type="GO" id="GO:0120117">
    <property type="term" value="P:T cell meandering migration"/>
    <property type="evidence" value="ECO:0007669"/>
    <property type="project" value="Ensembl"/>
</dbReference>
<dbReference type="GO" id="GO:0002456">
    <property type="term" value="P:T cell mediated immunity"/>
    <property type="evidence" value="ECO:0007669"/>
    <property type="project" value="Ensembl"/>
</dbReference>
<accession>A0A2K5VZN0</accession>
<reference evidence="14" key="2">
    <citation type="submission" date="2025-08" db="UniProtKB">
        <authorList>
            <consortium name="Ensembl"/>
        </authorList>
    </citation>
    <scope>IDENTIFICATION</scope>
</reference>
<keyword evidence="9" id="KW-0966">Cell projection</keyword>
<reference evidence="14" key="3">
    <citation type="submission" date="2025-09" db="UniProtKB">
        <authorList>
            <consortium name="Ensembl"/>
        </authorList>
    </citation>
    <scope>IDENTIFICATION</scope>
</reference>
<evidence type="ECO:0000256" key="4">
    <source>
        <dbReference type="ARBA" id="ARBA00022840"/>
    </source>
</evidence>
<evidence type="ECO:0000313" key="14">
    <source>
        <dbReference type="Ensembl" id="ENSMFAP00000030259.2"/>
    </source>
</evidence>
<dbReference type="GO" id="GO:0030048">
    <property type="term" value="P:actin filament-based movement"/>
    <property type="evidence" value="ECO:0007669"/>
    <property type="project" value="TreeGrafter"/>
</dbReference>
<dbReference type="CDD" id="cd01378">
    <property type="entry name" value="MYSc_Myo1"/>
    <property type="match status" value="1"/>
</dbReference>
<dbReference type="Ensembl" id="ENSMFAT00000004464.2">
    <property type="protein sequence ID" value="ENSMFAP00000030259.2"/>
    <property type="gene ID" value="ENSMFAG00000042307.2"/>
</dbReference>
<dbReference type="GO" id="GO:0031589">
    <property type="term" value="P:cell-substrate adhesion"/>
    <property type="evidence" value="ECO:0007669"/>
    <property type="project" value="Ensembl"/>
</dbReference>
<feature type="region of interest" description="Disordered" evidence="11">
    <location>
        <begin position="966"/>
        <end position="1119"/>
    </location>
</feature>
<dbReference type="Proteomes" id="UP000233100">
    <property type="component" value="Chromosome 3"/>
</dbReference>
<dbReference type="InterPro" id="IPR001609">
    <property type="entry name" value="Myosin_head_motor_dom-like"/>
</dbReference>
<evidence type="ECO:0000256" key="1">
    <source>
        <dbReference type="ARBA" id="ARBA00004316"/>
    </source>
</evidence>
<dbReference type="GO" id="GO:0016459">
    <property type="term" value="C:myosin complex"/>
    <property type="evidence" value="ECO:0007669"/>
    <property type="project" value="UniProtKB-KW"/>
</dbReference>
<gene>
    <name evidence="14" type="primary">MYO1G</name>
</gene>
<feature type="binding site" evidence="10">
    <location>
        <begin position="102"/>
        <end position="109"/>
    </location>
    <ligand>
        <name>ATP</name>
        <dbReference type="ChEBI" id="CHEBI:30616"/>
    </ligand>
</feature>
<evidence type="ECO:0000256" key="11">
    <source>
        <dbReference type="SAM" id="MobiDB-lite"/>
    </source>
</evidence>
<dbReference type="GO" id="GO:0051649">
    <property type="term" value="P:establishment of localization in cell"/>
    <property type="evidence" value="ECO:0007669"/>
    <property type="project" value="Ensembl"/>
</dbReference>
<dbReference type="PROSITE" id="PS51456">
    <property type="entry name" value="MYOSIN_MOTOR"/>
    <property type="match status" value="1"/>
</dbReference>
<evidence type="ECO:0000259" key="12">
    <source>
        <dbReference type="PROSITE" id="PS51456"/>
    </source>
</evidence>
<dbReference type="InterPro" id="IPR027417">
    <property type="entry name" value="P-loop_NTPase"/>
</dbReference>
<dbReference type="GO" id="GO:0043325">
    <property type="term" value="F:phosphatidylinositol-3,4-bisphosphate binding"/>
    <property type="evidence" value="ECO:0007669"/>
    <property type="project" value="Ensembl"/>
</dbReference>
<dbReference type="GO" id="GO:0030175">
    <property type="term" value="C:filopodium"/>
    <property type="evidence" value="ECO:0007669"/>
    <property type="project" value="Ensembl"/>
</dbReference>
<dbReference type="GO" id="GO:0071976">
    <property type="term" value="P:cell gliding"/>
    <property type="evidence" value="ECO:0007669"/>
    <property type="project" value="Ensembl"/>
</dbReference>
<feature type="region of interest" description="Actin-binding" evidence="10">
    <location>
        <begin position="584"/>
        <end position="606"/>
    </location>
</feature>
<evidence type="ECO:0000256" key="7">
    <source>
        <dbReference type="ARBA" id="ARBA00023175"/>
    </source>
</evidence>
<dbReference type="Bgee" id="ENSMFAG00000042307">
    <property type="expression patterns" value="Expressed in lymph node and 5 other cell types or tissues"/>
</dbReference>
<evidence type="ECO:0000259" key="13">
    <source>
        <dbReference type="PROSITE" id="PS51757"/>
    </source>
</evidence>
<evidence type="ECO:0000313" key="15">
    <source>
        <dbReference type="Proteomes" id="UP000233100"/>
    </source>
</evidence>
<evidence type="ECO:0000256" key="3">
    <source>
        <dbReference type="ARBA" id="ARBA00022741"/>
    </source>
</evidence>
<feature type="compositionally biased region" description="Basic and acidic residues" evidence="11">
    <location>
        <begin position="1014"/>
        <end position="1025"/>
    </location>
</feature>
<keyword evidence="5" id="KW-0112">Calmodulin-binding</keyword>
<dbReference type="Pfam" id="PF06017">
    <property type="entry name" value="Myosin_TH1"/>
    <property type="match status" value="1"/>
</dbReference>
<dbReference type="GO" id="GO:0000146">
    <property type="term" value="F:microfilament motor activity"/>
    <property type="evidence" value="ECO:0007669"/>
    <property type="project" value="TreeGrafter"/>
</dbReference>
<feature type="domain" description="TH1" evidence="13">
    <location>
        <begin position="824"/>
        <end position="1037"/>
    </location>
</feature>
<dbReference type="PANTHER" id="PTHR13140:SF381">
    <property type="entry name" value="UNCONVENTIONAL MYOSIN-IG"/>
    <property type="match status" value="1"/>
</dbReference>
<keyword evidence="8 10" id="KW-0009">Actin-binding</keyword>
<dbReference type="GO" id="GO:0006887">
    <property type="term" value="P:exocytosis"/>
    <property type="evidence" value="ECO:0007669"/>
    <property type="project" value="Ensembl"/>
</dbReference>
<comment type="similarity">
    <text evidence="2 10">Belongs to the TRAFAC class myosin-kinesin ATPase superfamily. Myosin family.</text>
</comment>
<dbReference type="Gene3D" id="1.20.58.530">
    <property type="match status" value="1"/>
</dbReference>
<evidence type="ECO:0000256" key="6">
    <source>
        <dbReference type="ARBA" id="ARBA00023123"/>
    </source>
</evidence>